<keyword evidence="10" id="KW-0407">Ion channel</keyword>
<dbReference type="FunCoup" id="D8RTP5">
    <property type="interactions" value="584"/>
</dbReference>
<dbReference type="Gramene" id="EFJ24547">
    <property type="protein sequence ID" value="EFJ24547"/>
    <property type="gene ID" value="SELMODRAFT_101001"/>
</dbReference>
<organism evidence="15">
    <name type="scientific">Selaginella moellendorffii</name>
    <name type="common">Spikemoss</name>
    <dbReference type="NCBI Taxonomy" id="88036"/>
    <lineage>
        <taxon>Eukaryota</taxon>
        <taxon>Viridiplantae</taxon>
        <taxon>Streptophyta</taxon>
        <taxon>Embryophyta</taxon>
        <taxon>Tracheophyta</taxon>
        <taxon>Lycopodiopsida</taxon>
        <taxon>Selaginellales</taxon>
        <taxon>Selaginellaceae</taxon>
        <taxon>Selaginella</taxon>
    </lineage>
</organism>
<evidence type="ECO:0000256" key="4">
    <source>
        <dbReference type="ARBA" id="ARBA00022692"/>
    </source>
</evidence>
<feature type="domain" description="CBS" evidence="13">
    <location>
        <begin position="446"/>
        <end position="503"/>
    </location>
</feature>
<dbReference type="eggNOG" id="KOG0475">
    <property type="taxonomic scope" value="Eukaryota"/>
</dbReference>
<sequence>MDSMPPEGFAVLMSCGVGLLTGIGVVAFNYTVHEIHDIVWHGVPRVTWFRSQPLAETWKQIMIVPVGGGFVVGLINFLQSWIDRSDSKLWTKVQALSRPLLKSVAAAVTLGTANSLGPEGPSVEIGASVGFNAAVAGCFFAVESVLKSSLAADSAGSLTTAMVILSSVLATVVSQAGLGSDPAFKIPSYDFRSPAELPLYLVLGVICGGLSISLTKCSAAASSLFDNLQKSTGIPSAFLPPLGGLCVAVIALAYPEVLYWGFENVDAILESRPWARGPPADLLFQIVAAKVVATSLCRGSRLVGGFYAPSLFIGASLGSAYGKLAGYIISHANPMYHLDALEVAAPQAYALVGMAAVLAGVCQVPFTSILLLFELTRDYRIILPLMAAVGLSSWIASSYISQEKSGSLDATSSKDDKEELCYVEESLCVTDVSETKLAKELLVSAAVREDYLAVTPDANVEATLFSMLREKKWCALVIGSNKCLEGILTLGDIQEELRKPSEVWTAIFSG</sequence>
<evidence type="ECO:0000256" key="8">
    <source>
        <dbReference type="ARBA" id="ARBA00023173"/>
    </source>
</evidence>
<dbReference type="GO" id="GO:0005254">
    <property type="term" value="F:chloride channel activity"/>
    <property type="evidence" value="ECO:0007669"/>
    <property type="project" value="UniProtKB-UniRule"/>
</dbReference>
<evidence type="ECO:0000256" key="1">
    <source>
        <dbReference type="ARBA" id="ARBA00004141"/>
    </source>
</evidence>
<dbReference type="GO" id="GO:0034707">
    <property type="term" value="C:chloride channel complex"/>
    <property type="evidence" value="ECO:0007669"/>
    <property type="project" value="UniProtKB-KW"/>
</dbReference>
<feature type="transmembrane region" description="Helical" evidence="12">
    <location>
        <begin position="237"/>
        <end position="262"/>
    </location>
</feature>
<dbReference type="SUPFAM" id="SSF81340">
    <property type="entry name" value="Clc chloride channel"/>
    <property type="match status" value="1"/>
</dbReference>
<dbReference type="InterPro" id="IPR050368">
    <property type="entry name" value="ClC-type_chloride_channel"/>
</dbReference>
<dbReference type="Gene3D" id="1.10.3080.10">
    <property type="entry name" value="Clc chloride channel"/>
    <property type="match status" value="2"/>
</dbReference>
<evidence type="ECO:0000256" key="9">
    <source>
        <dbReference type="ARBA" id="ARBA00023214"/>
    </source>
</evidence>
<evidence type="ECO:0000259" key="13">
    <source>
        <dbReference type="PROSITE" id="PS51371"/>
    </source>
</evidence>
<dbReference type="InterPro" id="IPR000644">
    <property type="entry name" value="CBS_dom"/>
</dbReference>
<keyword evidence="11" id="KW-0129">CBS domain</keyword>
<proteinExistence type="inferred from homology"/>
<evidence type="ECO:0000256" key="11">
    <source>
        <dbReference type="PROSITE-ProRule" id="PRU00703"/>
    </source>
</evidence>
<dbReference type="AlphaFoldDB" id="D8RTP5"/>
<feature type="transmembrane region" description="Helical" evidence="12">
    <location>
        <begin position="158"/>
        <end position="178"/>
    </location>
</feature>
<dbReference type="PANTHER" id="PTHR43427">
    <property type="entry name" value="CHLORIDE CHANNEL PROTEIN CLC-E"/>
    <property type="match status" value="1"/>
</dbReference>
<evidence type="ECO:0000313" key="15">
    <source>
        <dbReference type="Proteomes" id="UP000001514"/>
    </source>
</evidence>
<evidence type="ECO:0000256" key="7">
    <source>
        <dbReference type="ARBA" id="ARBA00023136"/>
    </source>
</evidence>
<evidence type="ECO:0000256" key="6">
    <source>
        <dbReference type="ARBA" id="ARBA00023065"/>
    </source>
</evidence>
<accession>D8RTP5</accession>
<dbReference type="OMA" id="CTALSME"/>
<dbReference type="PROSITE" id="PS51371">
    <property type="entry name" value="CBS"/>
    <property type="match status" value="1"/>
</dbReference>
<dbReference type="PANTHER" id="PTHR43427:SF6">
    <property type="entry name" value="CHLORIDE CHANNEL PROTEIN CLC-E"/>
    <property type="match status" value="1"/>
</dbReference>
<evidence type="ECO:0000256" key="2">
    <source>
        <dbReference type="ARBA" id="ARBA00009476"/>
    </source>
</evidence>
<keyword evidence="3 12" id="KW-0813">Transport</keyword>
<feature type="transmembrane region" description="Helical" evidence="12">
    <location>
        <begin position="58"/>
        <end position="78"/>
    </location>
</feature>
<dbReference type="PRINTS" id="PR00762">
    <property type="entry name" value="CLCHANNEL"/>
</dbReference>
<dbReference type="InParanoid" id="D8RTP5"/>
<dbReference type="STRING" id="88036.D8RTP5"/>
<protein>
    <recommendedName>
        <fullName evidence="12">Chloride channel protein</fullName>
    </recommendedName>
</protein>
<keyword evidence="9 12" id="KW-0868">Chloride</keyword>
<dbReference type="InterPro" id="IPR001807">
    <property type="entry name" value="ClC"/>
</dbReference>
<dbReference type="HOGENOM" id="CLU_015263_5_1_1"/>
<keyword evidence="15" id="KW-1185">Reference proteome</keyword>
<evidence type="ECO:0000313" key="14">
    <source>
        <dbReference type="EMBL" id="EFJ24547.1"/>
    </source>
</evidence>
<dbReference type="Pfam" id="PF00654">
    <property type="entry name" value="Voltage_CLC"/>
    <property type="match status" value="1"/>
</dbReference>
<feature type="transmembrane region" description="Helical" evidence="12">
    <location>
        <begin position="349"/>
        <end position="373"/>
    </location>
</feature>
<dbReference type="KEGG" id="smo:SELMODRAFT_101001"/>
<dbReference type="Proteomes" id="UP000001514">
    <property type="component" value="Unassembled WGS sequence"/>
</dbReference>
<keyword evidence="5 12" id="KW-1133">Transmembrane helix</keyword>
<dbReference type="GO" id="GO:0009535">
    <property type="term" value="C:chloroplast thylakoid membrane"/>
    <property type="evidence" value="ECO:0000318"/>
    <property type="project" value="GO_Central"/>
</dbReference>
<keyword evidence="7 12" id="KW-0472">Membrane</keyword>
<feature type="transmembrane region" description="Helical" evidence="12">
    <location>
        <begin position="380"/>
        <end position="400"/>
    </location>
</feature>
<feature type="transmembrane region" description="Helical" evidence="12">
    <location>
        <begin position="306"/>
        <end position="329"/>
    </location>
</feature>
<dbReference type="GO" id="GO:1902476">
    <property type="term" value="P:chloride transmembrane transport"/>
    <property type="evidence" value="ECO:0000318"/>
    <property type="project" value="GO_Central"/>
</dbReference>
<dbReference type="InterPro" id="IPR046342">
    <property type="entry name" value="CBS_dom_sf"/>
</dbReference>
<evidence type="ECO:0000256" key="5">
    <source>
        <dbReference type="ARBA" id="ARBA00022989"/>
    </source>
</evidence>
<feature type="transmembrane region" description="Helical" evidence="12">
    <location>
        <begin position="129"/>
        <end position="146"/>
    </location>
</feature>
<dbReference type="SUPFAM" id="SSF54631">
    <property type="entry name" value="CBS-domain pair"/>
    <property type="match status" value="1"/>
</dbReference>
<gene>
    <name evidence="14" type="ORF">SELMODRAFT_101001</name>
</gene>
<dbReference type="EMBL" id="GL377589">
    <property type="protein sequence ID" value="EFJ24547.1"/>
    <property type="molecule type" value="Genomic_DNA"/>
</dbReference>
<keyword evidence="6 12" id="KW-0406">Ion transport</keyword>
<feature type="transmembrane region" description="Helical" evidence="12">
    <location>
        <begin position="9"/>
        <end position="30"/>
    </location>
</feature>
<evidence type="ECO:0000256" key="10">
    <source>
        <dbReference type="ARBA" id="ARBA00023303"/>
    </source>
</evidence>
<dbReference type="CDD" id="cd00400">
    <property type="entry name" value="Voltage_gated_ClC"/>
    <property type="match status" value="1"/>
</dbReference>
<evidence type="ECO:0000256" key="12">
    <source>
        <dbReference type="RuleBase" id="RU361221"/>
    </source>
</evidence>
<feature type="transmembrane region" description="Helical" evidence="12">
    <location>
        <begin position="198"/>
        <end position="225"/>
    </location>
</feature>
<name>D8RTP5_SELML</name>
<reference evidence="14 15" key="1">
    <citation type="journal article" date="2011" name="Science">
        <title>The Selaginella genome identifies genetic changes associated with the evolution of vascular plants.</title>
        <authorList>
            <person name="Banks J.A."/>
            <person name="Nishiyama T."/>
            <person name="Hasebe M."/>
            <person name="Bowman J.L."/>
            <person name="Gribskov M."/>
            <person name="dePamphilis C."/>
            <person name="Albert V.A."/>
            <person name="Aono N."/>
            <person name="Aoyama T."/>
            <person name="Ambrose B.A."/>
            <person name="Ashton N.W."/>
            <person name="Axtell M.J."/>
            <person name="Barker E."/>
            <person name="Barker M.S."/>
            <person name="Bennetzen J.L."/>
            <person name="Bonawitz N.D."/>
            <person name="Chapple C."/>
            <person name="Cheng C."/>
            <person name="Correa L.G."/>
            <person name="Dacre M."/>
            <person name="DeBarry J."/>
            <person name="Dreyer I."/>
            <person name="Elias M."/>
            <person name="Engstrom E.M."/>
            <person name="Estelle M."/>
            <person name="Feng L."/>
            <person name="Finet C."/>
            <person name="Floyd S.K."/>
            <person name="Frommer W.B."/>
            <person name="Fujita T."/>
            <person name="Gramzow L."/>
            <person name="Gutensohn M."/>
            <person name="Harholt J."/>
            <person name="Hattori M."/>
            <person name="Heyl A."/>
            <person name="Hirai T."/>
            <person name="Hiwatashi Y."/>
            <person name="Ishikawa M."/>
            <person name="Iwata M."/>
            <person name="Karol K.G."/>
            <person name="Koehler B."/>
            <person name="Kolukisaoglu U."/>
            <person name="Kubo M."/>
            <person name="Kurata T."/>
            <person name="Lalonde S."/>
            <person name="Li K."/>
            <person name="Li Y."/>
            <person name="Litt A."/>
            <person name="Lyons E."/>
            <person name="Manning G."/>
            <person name="Maruyama T."/>
            <person name="Michael T.P."/>
            <person name="Mikami K."/>
            <person name="Miyazaki S."/>
            <person name="Morinaga S."/>
            <person name="Murata T."/>
            <person name="Mueller-Roeber B."/>
            <person name="Nelson D.R."/>
            <person name="Obara M."/>
            <person name="Oguri Y."/>
            <person name="Olmstead R.G."/>
            <person name="Onodera N."/>
            <person name="Petersen B.L."/>
            <person name="Pils B."/>
            <person name="Prigge M."/>
            <person name="Rensing S.A."/>
            <person name="Riano-Pachon D.M."/>
            <person name="Roberts A.W."/>
            <person name="Sato Y."/>
            <person name="Scheller H.V."/>
            <person name="Schulz B."/>
            <person name="Schulz C."/>
            <person name="Shakirov E.V."/>
            <person name="Shibagaki N."/>
            <person name="Shinohara N."/>
            <person name="Shippen D.E."/>
            <person name="Soerensen I."/>
            <person name="Sotooka R."/>
            <person name="Sugimoto N."/>
            <person name="Sugita M."/>
            <person name="Sumikawa N."/>
            <person name="Tanurdzic M."/>
            <person name="Theissen G."/>
            <person name="Ulvskov P."/>
            <person name="Wakazuki S."/>
            <person name="Weng J.K."/>
            <person name="Willats W.W."/>
            <person name="Wipf D."/>
            <person name="Wolf P.G."/>
            <person name="Yang L."/>
            <person name="Zimmer A.D."/>
            <person name="Zhu Q."/>
            <person name="Mitros T."/>
            <person name="Hellsten U."/>
            <person name="Loque D."/>
            <person name="Otillar R."/>
            <person name="Salamov A."/>
            <person name="Schmutz J."/>
            <person name="Shapiro H."/>
            <person name="Lindquist E."/>
            <person name="Lucas S."/>
            <person name="Rokhsar D."/>
            <person name="Grigoriev I.V."/>
        </authorList>
    </citation>
    <scope>NUCLEOTIDE SEQUENCE [LARGE SCALE GENOMIC DNA]</scope>
</reference>
<comment type="similarity">
    <text evidence="2 12">Belongs to the chloride channel (TC 2.A.49) family.</text>
</comment>
<comment type="caution">
    <text evidence="12">Lacks conserved residue(s) required for the propagation of feature annotation.</text>
</comment>
<keyword evidence="8" id="KW-0869">Chloride channel</keyword>
<evidence type="ECO:0000256" key="3">
    <source>
        <dbReference type="ARBA" id="ARBA00022448"/>
    </source>
</evidence>
<keyword evidence="4 12" id="KW-0812">Transmembrane</keyword>
<dbReference type="InterPro" id="IPR014743">
    <property type="entry name" value="Cl-channel_core"/>
</dbReference>
<comment type="subcellular location">
    <subcellularLocation>
        <location evidence="1 12">Membrane</location>
        <topology evidence="1 12">Multi-pass membrane protein</topology>
    </subcellularLocation>
</comment>